<sequence length="70" mass="7820">MLCLIYSRHRIFTNAPPQSHDNSQHTPTPSSKLMSAVLKQHPLTRESSLETASLSKMERGTGNGLWSLRS</sequence>
<proteinExistence type="predicted"/>
<name>A0AAN9T8N2_9HEMI</name>
<evidence type="ECO:0000313" key="3">
    <source>
        <dbReference type="Proteomes" id="UP001367676"/>
    </source>
</evidence>
<protein>
    <submittedName>
        <fullName evidence="2">Uncharacterized protein</fullName>
    </submittedName>
</protein>
<evidence type="ECO:0000256" key="1">
    <source>
        <dbReference type="SAM" id="MobiDB-lite"/>
    </source>
</evidence>
<dbReference type="AlphaFoldDB" id="A0AAN9T8N2"/>
<accession>A0AAN9T8N2</accession>
<keyword evidence="3" id="KW-1185">Reference proteome</keyword>
<dbReference type="EMBL" id="JBBCAQ010000035">
    <property type="protein sequence ID" value="KAK7578099.1"/>
    <property type="molecule type" value="Genomic_DNA"/>
</dbReference>
<reference evidence="2 3" key="1">
    <citation type="submission" date="2024-03" db="EMBL/GenBank/DDBJ databases">
        <title>Adaptation during the transition from Ophiocordyceps entomopathogen to insect associate is accompanied by gene loss and intensified selection.</title>
        <authorList>
            <person name="Ward C.M."/>
            <person name="Onetto C.A."/>
            <person name="Borneman A.R."/>
        </authorList>
    </citation>
    <scope>NUCLEOTIDE SEQUENCE [LARGE SCALE GENOMIC DNA]</scope>
    <source>
        <strain evidence="2">AWRI1</strain>
        <tissue evidence="2">Single Adult Female</tissue>
    </source>
</reference>
<feature type="compositionally biased region" description="Polar residues" evidence="1">
    <location>
        <begin position="15"/>
        <end position="33"/>
    </location>
</feature>
<feature type="region of interest" description="Disordered" evidence="1">
    <location>
        <begin position="13"/>
        <end position="70"/>
    </location>
</feature>
<gene>
    <name evidence="2" type="ORF">V9T40_010304</name>
</gene>
<evidence type="ECO:0000313" key="2">
    <source>
        <dbReference type="EMBL" id="KAK7578099.1"/>
    </source>
</evidence>
<dbReference type="Proteomes" id="UP001367676">
    <property type="component" value="Unassembled WGS sequence"/>
</dbReference>
<organism evidence="2 3">
    <name type="scientific">Parthenolecanium corni</name>
    <dbReference type="NCBI Taxonomy" id="536013"/>
    <lineage>
        <taxon>Eukaryota</taxon>
        <taxon>Metazoa</taxon>
        <taxon>Ecdysozoa</taxon>
        <taxon>Arthropoda</taxon>
        <taxon>Hexapoda</taxon>
        <taxon>Insecta</taxon>
        <taxon>Pterygota</taxon>
        <taxon>Neoptera</taxon>
        <taxon>Paraneoptera</taxon>
        <taxon>Hemiptera</taxon>
        <taxon>Sternorrhyncha</taxon>
        <taxon>Coccoidea</taxon>
        <taxon>Coccidae</taxon>
        <taxon>Parthenolecanium</taxon>
    </lineage>
</organism>
<comment type="caution">
    <text evidence="2">The sequence shown here is derived from an EMBL/GenBank/DDBJ whole genome shotgun (WGS) entry which is preliminary data.</text>
</comment>